<keyword evidence="6" id="KW-0067">ATP-binding</keyword>
<feature type="domain" description="Helicase ATP-binding" evidence="10">
    <location>
        <begin position="132"/>
        <end position="297"/>
    </location>
</feature>
<dbReference type="InterPro" id="IPR031879">
    <property type="entry name" value="FANCM-MHF-bd"/>
</dbReference>
<evidence type="ECO:0000256" key="3">
    <source>
        <dbReference type="ARBA" id="ARBA00022741"/>
    </source>
</evidence>
<dbReference type="InterPro" id="IPR003903">
    <property type="entry name" value="UIM_dom"/>
</dbReference>
<dbReference type="GO" id="GO:0000400">
    <property type="term" value="F:four-way junction DNA binding"/>
    <property type="evidence" value="ECO:0007669"/>
    <property type="project" value="TreeGrafter"/>
</dbReference>
<evidence type="ECO:0000259" key="11">
    <source>
        <dbReference type="PROSITE" id="PS51194"/>
    </source>
</evidence>
<dbReference type="Gene3D" id="3.40.50.300">
    <property type="entry name" value="P-loop containing nucleotide triphosphate hydrolases"/>
    <property type="match status" value="2"/>
</dbReference>
<keyword evidence="5" id="KW-0347">Helicase</keyword>
<dbReference type="PROSITE" id="PS51194">
    <property type="entry name" value="HELICASE_CTER"/>
    <property type="match status" value="1"/>
</dbReference>
<feature type="domain" description="Helicase C-terminal" evidence="11">
    <location>
        <begin position="481"/>
        <end position="660"/>
    </location>
</feature>
<dbReference type="GO" id="GO:0005524">
    <property type="term" value="F:ATP binding"/>
    <property type="evidence" value="ECO:0007669"/>
    <property type="project" value="UniProtKB-UniRule"/>
</dbReference>
<dbReference type="EMBL" id="JADGJH010001647">
    <property type="protein sequence ID" value="KAJ3111274.1"/>
    <property type="molecule type" value="Genomic_DNA"/>
</dbReference>
<accession>A0AAD5XAV5</accession>
<evidence type="ECO:0000256" key="5">
    <source>
        <dbReference type="ARBA" id="ARBA00022806"/>
    </source>
</evidence>
<dbReference type="CDD" id="cd18033">
    <property type="entry name" value="DEXDc_FANCM"/>
    <property type="match status" value="1"/>
</dbReference>
<dbReference type="EC" id="3.6.4.12" evidence="8"/>
<dbReference type="GO" id="GO:0009378">
    <property type="term" value="F:four-way junction helicase activity"/>
    <property type="evidence" value="ECO:0007669"/>
    <property type="project" value="TreeGrafter"/>
</dbReference>
<dbReference type="GO" id="GO:0036297">
    <property type="term" value="P:interstrand cross-link repair"/>
    <property type="evidence" value="ECO:0007669"/>
    <property type="project" value="UniProtKB-ARBA"/>
</dbReference>
<dbReference type="FunFam" id="3.40.50.300:FF:000861">
    <property type="entry name" value="Fanconi anemia, complementation group M"/>
    <property type="match status" value="1"/>
</dbReference>
<evidence type="ECO:0000313" key="12">
    <source>
        <dbReference type="EMBL" id="KAJ3111274.1"/>
    </source>
</evidence>
<dbReference type="PANTHER" id="PTHR14025">
    <property type="entry name" value="FANCONI ANEMIA GROUP M FANCM FAMILY MEMBER"/>
    <property type="match status" value="1"/>
</dbReference>
<dbReference type="GO" id="GO:0005634">
    <property type="term" value="C:nucleus"/>
    <property type="evidence" value="ECO:0007669"/>
    <property type="project" value="UniProtKB-SubCell"/>
</dbReference>
<comment type="similarity">
    <text evidence="2 8">Belongs to the DEAD box helicase family. DEAH subfamily. FANCM sub-subfamily.</text>
</comment>
<dbReference type="SMART" id="SM00490">
    <property type="entry name" value="HELICc"/>
    <property type="match status" value="1"/>
</dbReference>
<dbReference type="CDD" id="cd12091">
    <property type="entry name" value="FANCM_ID"/>
    <property type="match status" value="1"/>
</dbReference>
<evidence type="ECO:0000256" key="7">
    <source>
        <dbReference type="ARBA" id="ARBA00023242"/>
    </source>
</evidence>
<feature type="compositionally biased region" description="Low complexity" evidence="9">
    <location>
        <begin position="21"/>
        <end position="49"/>
    </location>
</feature>
<keyword evidence="3" id="KW-0547">Nucleotide-binding</keyword>
<proteinExistence type="inferred from homology"/>
<comment type="function">
    <text evidence="8">ATP-dependent DNA helicase involved in DNA damage repair by homologous recombination and in genome maintenance. Capable of unwinding D-loops. Plays a role in limiting crossover recombinants during mitotic DNA double-strand break (DSB) repair. Component of a FANCM-MHF complex which promotes gene conversion at blocked replication forks, probably by reversal of the stalled fork.</text>
</comment>
<evidence type="ECO:0000256" key="8">
    <source>
        <dbReference type="RuleBase" id="RU367027"/>
    </source>
</evidence>
<reference evidence="12" key="1">
    <citation type="submission" date="2020-05" db="EMBL/GenBank/DDBJ databases">
        <title>Phylogenomic resolution of chytrid fungi.</title>
        <authorList>
            <person name="Stajich J.E."/>
            <person name="Amses K."/>
            <person name="Simmons R."/>
            <person name="Seto K."/>
            <person name="Myers J."/>
            <person name="Bonds A."/>
            <person name="Quandt C.A."/>
            <person name="Barry K."/>
            <person name="Liu P."/>
            <person name="Grigoriev I."/>
            <person name="Longcore J.E."/>
            <person name="James T.Y."/>
        </authorList>
    </citation>
    <scope>NUCLEOTIDE SEQUENCE</scope>
    <source>
        <strain evidence="12">JEL0513</strain>
    </source>
</reference>
<feature type="region of interest" description="Disordered" evidence="9">
    <location>
        <begin position="1"/>
        <end position="94"/>
    </location>
</feature>
<dbReference type="InterPro" id="IPR027417">
    <property type="entry name" value="P-loop_NTPase"/>
</dbReference>
<comment type="caution">
    <text evidence="12">The sequence shown here is derived from an EMBL/GenBank/DDBJ whole genome shotgun (WGS) entry which is preliminary data.</text>
</comment>
<dbReference type="Pfam" id="PF04851">
    <property type="entry name" value="ResIII"/>
    <property type="match status" value="1"/>
</dbReference>
<dbReference type="GO" id="GO:0045003">
    <property type="term" value="P:double-strand break repair via synthesis-dependent strand annealing"/>
    <property type="evidence" value="ECO:0007669"/>
    <property type="project" value="TreeGrafter"/>
</dbReference>
<evidence type="ECO:0000256" key="4">
    <source>
        <dbReference type="ARBA" id="ARBA00022801"/>
    </source>
</evidence>
<keyword evidence="13" id="KW-1185">Reference proteome</keyword>
<dbReference type="Proteomes" id="UP001211907">
    <property type="component" value="Unassembled WGS sequence"/>
</dbReference>
<feature type="compositionally biased region" description="Acidic residues" evidence="9">
    <location>
        <begin position="1272"/>
        <end position="1283"/>
    </location>
</feature>
<keyword evidence="4" id="KW-0378">Hydrolase</keyword>
<dbReference type="SUPFAM" id="SSF52540">
    <property type="entry name" value="P-loop containing nucleoside triphosphate hydrolases"/>
    <property type="match status" value="1"/>
</dbReference>
<sequence length="1488" mass="168794">MSDFDEFDNDNDNEEDLDMMRALAESASEFEAAQRQQQIQQQIQNQHQQPLLHRNVVPPPQKHRQPTLLEAFGLPPRSSVPRPAAQPAPPPVSLTSEELSRLVKHKHKIDAEAVKSWLYPTNCPVRDYQFNVIQASMFQNTLVALPTGLGKTFIAAFNFYRWFPEGKIVFMAPTKPLVAQQIEACYKITGIPQHVTDEMTGQAAPEARRSSWNTKRVFFLTPQVMQNDLARNSCPADKIVLVVIDEAHKALGKQAYCEVVRQLSESGAVFRVLALTATPGSDVKTVQSVVENLRISKIEIRTEDSLDIKPFTHERKLDVVVLQPSPEINKISEIFKKVIHPFLKRLCDLQAFYEIDPKKVSRYSIVAAREKYRANRNLSINESAKRMIEVDFSIVSTLCEAYSQVRETYLSISAMLFSIGIRKFLLEVEAFIADTLTNKQSKTRQNLVQSPDFKLLLSIARNIANSPNFVSHPKMTVLVENIVSHFRNHEAQCASNGGDASENQTRVMVFSNLRESVEEIRDTLAKHHPLIRVVSFVGQGNGKKGAKGCTQKEQLELIQSFQSGKHNVLVATCIGEEGLDIGDVDLIVCYDVQNSPIRMLQRMGRTGRKREGRVLLLLAEGKEEDAHRRSQQQYKTVQKAIIEGQGNKLKMFPSTEENAILPPAIRPVCVKSNLEIPDYDLGKKSVGGKITGTKISSKSKNDVREGISTNGPFLNDTQQVEYEQKVYQPDKPTLATVLQLSESLVWQSLELPVFRVPHGILSQNYVRIMQLTESLSNDEEKKLEDSHNEAMKSALNKIDRMTIDSLKRPAIIWQSKFTITKPIPGLNDNIDDENLRQLNTRPKLKMHRLSDYNLTDKDIDDDDDFGDLSSLLLCCANSTMKKRAKDENVDEQYHRAKKIMRNSLSKANYESKKSDAEFALIDEFDSEVQILDSKELTPPPPQIFTTILNQNLNKGDFHTLGTPIESDRCLPLEKVTYVPDTPAAKRTSVAVSLFSPHQKIDLVIVPNSPLPSSDSDRESLSFQADQYLLPEKNWPQDEFCFAKGPLQRPTEFIDWPFILDSQNNLAKNDLQTFELENKSEHLLSAQFEEKNDFDEFDDDDDVFVENLYEIDLAIAKRLMDAKIPVDVSTDKSFTLKNGIESPCSSKKLALVIPHSYSASKIAKNTSLLPYIRQNSISLPRSPMSSSPIVARNIRPVKNNIFSSPMESQMPFNRRLQVRSLVEEIESDDDFSKTIVRKSRLRKGRKAGESLKLADMFDETDAADQEHFRSQVEEEEEEEDDENDYNVLKIPTPLAIKNVRQRLKKQPRKAPRNRRNAFCHQNSSPLVKMTQAKKTLRNNISFEEVQRFYDAEVDVSDDGEASEDEIEDGNIDCDLEGFVCRDTDVSFDTSSSQILAAESPGISMYHKSFLSPRGGISMENKGLDKMMSRFKKIEQTRKHRPREDWEGFATQKDAGADAVEFYDDEDLADFVVDDDHIEFETADDRKNPF</sequence>
<dbReference type="CDD" id="cd18801">
    <property type="entry name" value="SF2_C_FANCM_Hef"/>
    <property type="match status" value="1"/>
</dbReference>
<dbReference type="InterPro" id="IPR039686">
    <property type="entry name" value="FANCM/Mph1-like_ID"/>
</dbReference>
<keyword evidence="7" id="KW-0539">Nucleus</keyword>
<name>A0AAD5XAV5_9FUNG</name>
<organism evidence="12 13">
    <name type="scientific">Physocladia obscura</name>
    <dbReference type="NCBI Taxonomy" id="109957"/>
    <lineage>
        <taxon>Eukaryota</taxon>
        <taxon>Fungi</taxon>
        <taxon>Fungi incertae sedis</taxon>
        <taxon>Chytridiomycota</taxon>
        <taxon>Chytridiomycota incertae sedis</taxon>
        <taxon>Chytridiomycetes</taxon>
        <taxon>Chytridiales</taxon>
        <taxon>Chytriomycetaceae</taxon>
        <taxon>Physocladia</taxon>
    </lineage>
</organism>
<dbReference type="InterPro" id="IPR044749">
    <property type="entry name" value="FANCM_DEXDc"/>
</dbReference>
<dbReference type="PROSITE" id="PS51192">
    <property type="entry name" value="HELICASE_ATP_BIND_1"/>
    <property type="match status" value="1"/>
</dbReference>
<dbReference type="GO" id="GO:0016787">
    <property type="term" value="F:hydrolase activity"/>
    <property type="evidence" value="ECO:0007669"/>
    <property type="project" value="UniProtKB-KW"/>
</dbReference>
<gene>
    <name evidence="12" type="ORF">HK100_002745</name>
</gene>
<dbReference type="Pfam" id="PF00271">
    <property type="entry name" value="Helicase_C"/>
    <property type="match status" value="1"/>
</dbReference>
<dbReference type="GO" id="GO:0043138">
    <property type="term" value="F:3'-5' DNA helicase activity"/>
    <property type="evidence" value="ECO:0007669"/>
    <property type="project" value="InterPro"/>
</dbReference>
<evidence type="ECO:0000313" key="13">
    <source>
        <dbReference type="Proteomes" id="UP001211907"/>
    </source>
</evidence>
<feature type="compositionally biased region" description="Acidic residues" evidence="9">
    <location>
        <begin position="1"/>
        <end position="17"/>
    </location>
</feature>
<evidence type="ECO:0000256" key="9">
    <source>
        <dbReference type="SAM" id="MobiDB-lite"/>
    </source>
</evidence>
<evidence type="ECO:0000259" key="10">
    <source>
        <dbReference type="PROSITE" id="PS51192"/>
    </source>
</evidence>
<comment type="subcellular location">
    <subcellularLocation>
        <location evidence="1 8">Nucleus</location>
    </subcellularLocation>
</comment>
<dbReference type="InterPro" id="IPR001650">
    <property type="entry name" value="Helicase_C-like"/>
</dbReference>
<dbReference type="InterPro" id="IPR006935">
    <property type="entry name" value="Helicase/UvrB_N"/>
</dbReference>
<dbReference type="InterPro" id="IPR014001">
    <property type="entry name" value="Helicase_ATP-bd"/>
</dbReference>
<comment type="subunit">
    <text evidence="8">Interacts with the MHF histone-fold complex to form the FANCM-MHF complex.</text>
</comment>
<comment type="catalytic activity">
    <reaction evidence="8">
        <text>ATP + H2O = ADP + phosphate + H(+)</text>
        <dbReference type="Rhea" id="RHEA:13065"/>
        <dbReference type="ChEBI" id="CHEBI:15377"/>
        <dbReference type="ChEBI" id="CHEBI:15378"/>
        <dbReference type="ChEBI" id="CHEBI:30616"/>
        <dbReference type="ChEBI" id="CHEBI:43474"/>
        <dbReference type="ChEBI" id="CHEBI:456216"/>
        <dbReference type="EC" id="3.6.4.12"/>
    </reaction>
</comment>
<evidence type="ECO:0000256" key="2">
    <source>
        <dbReference type="ARBA" id="ARBA00009889"/>
    </source>
</evidence>
<dbReference type="PANTHER" id="PTHR14025:SF20">
    <property type="entry name" value="FANCONI ANEMIA GROUP M PROTEIN"/>
    <property type="match status" value="1"/>
</dbReference>
<protein>
    <recommendedName>
        <fullName evidence="8">ATP-dependent DNA helicase</fullName>
        <ecNumber evidence="8">3.6.4.12</ecNumber>
    </recommendedName>
</protein>
<dbReference type="SMART" id="SM00487">
    <property type="entry name" value="DEXDc"/>
    <property type="match status" value="1"/>
</dbReference>
<evidence type="ECO:0000256" key="6">
    <source>
        <dbReference type="ARBA" id="ARBA00022840"/>
    </source>
</evidence>
<evidence type="ECO:0000256" key="1">
    <source>
        <dbReference type="ARBA" id="ARBA00004123"/>
    </source>
</evidence>
<feature type="region of interest" description="Disordered" evidence="9">
    <location>
        <begin position="1251"/>
        <end position="1284"/>
    </location>
</feature>
<dbReference type="Pfam" id="PF16783">
    <property type="entry name" value="FANCM-MHF_bd"/>
    <property type="match status" value="1"/>
</dbReference>
<dbReference type="PROSITE" id="PS50330">
    <property type="entry name" value="UIM"/>
    <property type="match status" value="1"/>
</dbReference>